<evidence type="ECO:0000256" key="1">
    <source>
        <dbReference type="ARBA" id="ARBA00004924"/>
    </source>
</evidence>
<reference evidence="3" key="1">
    <citation type="submission" date="2022-02" db="EMBL/GenBank/DDBJ databases">
        <title>Vibrio sp. nov, a new bacterium isolated from seawater.</title>
        <authorList>
            <person name="Yuan Y."/>
        </authorList>
    </citation>
    <scope>NUCLEOTIDE SEQUENCE</scope>
    <source>
        <strain evidence="3">ZSDZ65</strain>
    </source>
</reference>
<dbReference type="AlphaFoldDB" id="A0A9X3CNW0"/>
<dbReference type="GO" id="GO:0016410">
    <property type="term" value="F:N-acyltransferase activity"/>
    <property type="evidence" value="ECO:0007669"/>
    <property type="project" value="TreeGrafter"/>
</dbReference>
<protein>
    <submittedName>
        <fullName evidence="3">Acetyltransferase</fullName>
    </submittedName>
</protein>
<dbReference type="PANTHER" id="PTHR31438">
    <property type="entry name" value="LYSINE N-ACYLTRANSFERASE C17G9.06C-RELATED"/>
    <property type="match status" value="1"/>
</dbReference>
<proteinExistence type="predicted"/>
<dbReference type="Pfam" id="PF13523">
    <property type="entry name" value="Acetyltransf_8"/>
    <property type="match status" value="1"/>
</dbReference>
<dbReference type="SUPFAM" id="SSF55729">
    <property type="entry name" value="Acyl-CoA N-acyltransferases (Nat)"/>
    <property type="match status" value="1"/>
</dbReference>
<dbReference type="InterPro" id="IPR019432">
    <property type="entry name" value="Acyltransferase_MbtK/IucB-like"/>
</dbReference>
<dbReference type="InterPro" id="IPR016181">
    <property type="entry name" value="Acyl_CoA_acyltransferase"/>
</dbReference>
<dbReference type="EMBL" id="JAKRRY010000015">
    <property type="protein sequence ID" value="MCW8346858.1"/>
    <property type="molecule type" value="Genomic_DNA"/>
</dbReference>
<dbReference type="Proteomes" id="UP001155587">
    <property type="component" value="Unassembled WGS sequence"/>
</dbReference>
<dbReference type="SMART" id="SM01006">
    <property type="entry name" value="AlcB"/>
    <property type="match status" value="1"/>
</dbReference>
<comment type="pathway">
    <text evidence="1">Siderophore biosynthesis.</text>
</comment>
<dbReference type="GO" id="GO:0019290">
    <property type="term" value="P:siderophore biosynthetic process"/>
    <property type="evidence" value="ECO:0007669"/>
    <property type="project" value="InterPro"/>
</dbReference>
<evidence type="ECO:0000313" key="3">
    <source>
        <dbReference type="EMBL" id="MCW8346858.1"/>
    </source>
</evidence>
<dbReference type="RefSeq" id="WP_265675393.1">
    <property type="nucleotide sequence ID" value="NZ_JAKRRY010000015.1"/>
</dbReference>
<dbReference type="PANTHER" id="PTHR31438:SF1">
    <property type="entry name" value="LYSINE N-ACYLTRANSFERASE C17G9.06C-RELATED"/>
    <property type="match status" value="1"/>
</dbReference>
<evidence type="ECO:0000259" key="2">
    <source>
        <dbReference type="SMART" id="SM01006"/>
    </source>
</evidence>
<feature type="domain" description="Acyltransferase MbtK/IucB-like conserved" evidence="2">
    <location>
        <begin position="106"/>
        <end position="153"/>
    </location>
</feature>
<comment type="caution">
    <text evidence="3">The sequence shown here is derived from an EMBL/GenBank/DDBJ whole genome shotgun (WGS) entry which is preliminary data.</text>
</comment>
<organism evidence="3 4">
    <name type="scientific">Vibrio qingdaonensis</name>
    <dbReference type="NCBI Taxonomy" id="2829491"/>
    <lineage>
        <taxon>Bacteria</taxon>
        <taxon>Pseudomonadati</taxon>
        <taxon>Pseudomonadota</taxon>
        <taxon>Gammaproteobacteria</taxon>
        <taxon>Vibrionales</taxon>
        <taxon>Vibrionaceae</taxon>
        <taxon>Vibrio</taxon>
    </lineage>
</organism>
<dbReference type="Gene3D" id="3.40.630.30">
    <property type="match status" value="1"/>
</dbReference>
<accession>A0A9X3CNW0</accession>
<sequence length="276" mass="32790">MNSDALVKKIEAQLTYSTNNEGVALSDDECRRLNLCPSWLENNELSKAAFYQLTATGHKHQPSDRFPLILEQRDPRKGYNPLRPAKPTGEVYSRFDVTLDKVISFRTFDPNRDMDRFEKWMNDTRVAEFWEQAWTKDKLEAFILERLSDSFTLPLIGEFNGQPFGYFEVYWVQEDRLAPYYDCQTFDRGIHLLVGENSFRGKAHFDSWLWALCHYIFLDDVRTTQIVMEPRVDNAKLFHRLTNTCFEKRFEFNFPHKRSALMMMRRDRFFTEARNG</sequence>
<keyword evidence="4" id="KW-1185">Reference proteome</keyword>
<name>A0A9X3CNW0_9VIBR</name>
<evidence type="ECO:0000313" key="4">
    <source>
        <dbReference type="Proteomes" id="UP001155587"/>
    </source>
</evidence>
<gene>
    <name evidence="3" type="ORF">MD535_12705</name>
</gene>